<dbReference type="GO" id="GO:0004843">
    <property type="term" value="F:cysteine-type deubiquitinase activity"/>
    <property type="evidence" value="ECO:0007669"/>
    <property type="project" value="TreeGrafter"/>
</dbReference>
<name>A0A3R7LMA8_9TRYP</name>
<feature type="region of interest" description="Disordered" evidence="1">
    <location>
        <begin position="1"/>
        <end position="38"/>
    </location>
</feature>
<evidence type="ECO:0000256" key="1">
    <source>
        <dbReference type="SAM" id="MobiDB-lite"/>
    </source>
</evidence>
<dbReference type="EMBL" id="MKKU01000005">
    <property type="protein sequence ID" value="RNF27468.1"/>
    <property type="molecule type" value="Genomic_DNA"/>
</dbReference>
<dbReference type="InterPro" id="IPR003323">
    <property type="entry name" value="OTU_dom"/>
</dbReference>
<accession>A0A3R7LMA8</accession>
<dbReference type="GeneID" id="40313881"/>
<protein>
    <recommendedName>
        <fullName evidence="2">OTU domain-containing protein</fullName>
    </recommendedName>
</protein>
<feature type="compositionally biased region" description="Polar residues" evidence="1">
    <location>
        <begin position="508"/>
        <end position="533"/>
    </location>
</feature>
<feature type="region of interest" description="Disordered" evidence="1">
    <location>
        <begin position="596"/>
        <end position="628"/>
    </location>
</feature>
<feature type="compositionally biased region" description="Basic and acidic residues" evidence="1">
    <location>
        <begin position="242"/>
        <end position="252"/>
    </location>
</feature>
<feature type="compositionally biased region" description="Polar residues" evidence="1">
    <location>
        <begin position="473"/>
        <end position="482"/>
    </location>
</feature>
<evidence type="ECO:0000313" key="4">
    <source>
        <dbReference type="Proteomes" id="UP000284403"/>
    </source>
</evidence>
<feature type="compositionally biased region" description="Polar residues" evidence="1">
    <location>
        <begin position="172"/>
        <end position="205"/>
    </location>
</feature>
<feature type="domain" description="OTU" evidence="2">
    <location>
        <begin position="346"/>
        <end position="459"/>
    </location>
</feature>
<evidence type="ECO:0000313" key="3">
    <source>
        <dbReference type="EMBL" id="RNF27468.1"/>
    </source>
</evidence>
<dbReference type="RefSeq" id="XP_029232674.1">
    <property type="nucleotide sequence ID" value="XM_029367214.1"/>
</dbReference>
<keyword evidence="4" id="KW-1185">Reference proteome</keyword>
<dbReference type="InterPro" id="IPR038765">
    <property type="entry name" value="Papain-like_cys_pep_sf"/>
</dbReference>
<feature type="region of interest" description="Disordered" evidence="1">
    <location>
        <begin position="703"/>
        <end position="748"/>
    </location>
</feature>
<feature type="region of interest" description="Disordered" evidence="1">
    <location>
        <begin position="58"/>
        <end position="87"/>
    </location>
</feature>
<feature type="compositionally biased region" description="Polar residues" evidence="1">
    <location>
        <begin position="703"/>
        <end position="714"/>
    </location>
</feature>
<dbReference type="PANTHER" id="PTHR12419">
    <property type="entry name" value="OTU DOMAIN CONTAINING PROTEIN"/>
    <property type="match status" value="1"/>
</dbReference>
<reference evidence="3 4" key="1">
    <citation type="journal article" date="2018" name="BMC Genomics">
        <title>Genomic comparison of Trypanosoma conorhini and Trypanosoma rangeli to Trypanosoma cruzi strains of high and low virulence.</title>
        <authorList>
            <person name="Bradwell K.R."/>
            <person name="Koparde V.N."/>
            <person name="Matveyev A.V."/>
            <person name="Serrano M.G."/>
            <person name="Alves J.M."/>
            <person name="Parikh H."/>
            <person name="Huang B."/>
            <person name="Lee V."/>
            <person name="Espinosa-Alvarez O."/>
            <person name="Ortiz P.A."/>
            <person name="Costa-Martins A.G."/>
            <person name="Teixeira M.M."/>
            <person name="Buck G.A."/>
        </authorList>
    </citation>
    <scope>NUCLEOTIDE SEQUENCE [LARGE SCALE GENOMIC DNA]</scope>
    <source>
        <strain evidence="3 4">025E</strain>
    </source>
</reference>
<dbReference type="OrthoDB" id="246725at2759"/>
<dbReference type="Pfam" id="PF02338">
    <property type="entry name" value="OTU"/>
    <property type="match status" value="1"/>
</dbReference>
<feature type="compositionally biased region" description="Polar residues" evidence="1">
    <location>
        <begin position="253"/>
        <end position="266"/>
    </location>
</feature>
<feature type="compositionally biased region" description="Basic and acidic residues" evidence="1">
    <location>
        <begin position="267"/>
        <end position="283"/>
    </location>
</feature>
<comment type="caution">
    <text evidence="3">The sequence shown here is derived from an EMBL/GenBank/DDBJ whole genome shotgun (WGS) entry which is preliminary data.</text>
</comment>
<dbReference type="Gene3D" id="3.90.70.80">
    <property type="match status" value="1"/>
</dbReference>
<dbReference type="Proteomes" id="UP000284403">
    <property type="component" value="Unassembled WGS sequence"/>
</dbReference>
<feature type="compositionally biased region" description="Polar residues" evidence="1">
    <location>
        <begin position="618"/>
        <end position="628"/>
    </location>
</feature>
<sequence>MGGCFSAEPTTKAAAALQPVSQEEGERPSLTTEPPCNSIERRAESPLHFIAIQGVIPGVGPQSHQKESNNGSAAIDTSGEEKAGQAALSSAQRSTLTFCTKLNDLELGGDGPAADSNLDSRKYAFTPVVSVAPFAARDSRILTASMFRKLYGGSGGNAEEAEEAVKAAVKDQASTQRTASPNSGAISAVASNEDTNNPEPAQPHSTDGDKPKVSGKCETSSPSSVRPMSVGDLSQTIPPESLHAREAVETRQQEGASLSEPSPANSKSEKRWWSGLLRRDNKGRGSGSGSSNNEPIFVKEKEGKRKASKGNANDASKKAEMPKLSREQFINCGLQRLRQRLDDLKLVEHPLKNDGNCQFRALAHQLLGSEDLHELVRAHIVTYMKGVRDRFDCYFASKEEADEYYKSMLKDGIWGDELTLRAASDSLHVNIHLLSSEEQNFYITYRPGPDSHAPVFLVDVATIRQQRHRRGNGSPSPLTHASNIREGEGKRRKGGGGGPTNEAGGSSDGSNPTPGLTPVFTTLDSVAPKNNTKGGEDGDEDGVCLVDACALQRRLQRKLAKTPLRAAATPKVDVPANSGSSSFVAMEPPAVAPIGDSANSSAVDGAAGPSSAHRGCEGSSTGGNVQQSHWRTVSQEIARFCAVGAEKVEYSGEQYITLLLPFSTLPGKSADVAPQLGATSPFHNLVSATNPDDFPRTESASVLFSPRQGNSSGAEASGTCDAARQAAPGSTLSLESDASGAADVDLTRPGLEDDQTVYVFEELSEPIDVFLSYLSPVHYNALSLAVDRTSPNAENATPQPSKESSLGENAPVFATETALPFLKRVRSENVVPGLLRPAETELPCVGGSA</sequence>
<gene>
    <name evidence="3" type="ORF">Tco025E_00270</name>
</gene>
<dbReference type="PANTHER" id="PTHR12419:SF11">
    <property type="entry name" value="OTU DOMAIN-CONTAINING PROTEIN DDB_G0284757"/>
    <property type="match status" value="1"/>
</dbReference>
<dbReference type="PROSITE" id="PS50802">
    <property type="entry name" value="OTU"/>
    <property type="match status" value="1"/>
</dbReference>
<evidence type="ECO:0000259" key="2">
    <source>
        <dbReference type="PROSITE" id="PS50802"/>
    </source>
</evidence>
<feature type="region of interest" description="Disordered" evidence="1">
    <location>
        <begin position="169"/>
        <end position="322"/>
    </location>
</feature>
<dbReference type="GO" id="GO:0016579">
    <property type="term" value="P:protein deubiquitination"/>
    <property type="evidence" value="ECO:0007669"/>
    <property type="project" value="TreeGrafter"/>
</dbReference>
<dbReference type="SUPFAM" id="SSF54001">
    <property type="entry name" value="Cysteine proteinases"/>
    <property type="match status" value="1"/>
</dbReference>
<organism evidence="3 4">
    <name type="scientific">Trypanosoma conorhini</name>
    <dbReference type="NCBI Taxonomy" id="83891"/>
    <lineage>
        <taxon>Eukaryota</taxon>
        <taxon>Discoba</taxon>
        <taxon>Euglenozoa</taxon>
        <taxon>Kinetoplastea</taxon>
        <taxon>Metakinetoplastina</taxon>
        <taxon>Trypanosomatida</taxon>
        <taxon>Trypanosomatidae</taxon>
        <taxon>Trypanosoma</taxon>
    </lineage>
</organism>
<feature type="compositionally biased region" description="Polar residues" evidence="1">
    <location>
        <begin position="217"/>
        <end position="238"/>
    </location>
</feature>
<proteinExistence type="predicted"/>
<dbReference type="AlphaFoldDB" id="A0A3R7LMA8"/>
<feature type="region of interest" description="Disordered" evidence="1">
    <location>
        <begin position="466"/>
        <end position="542"/>
    </location>
</feature>
<dbReference type="InterPro" id="IPR050704">
    <property type="entry name" value="Peptidase_C85-like"/>
</dbReference>